<feature type="compositionally biased region" description="Basic residues" evidence="1">
    <location>
        <begin position="195"/>
        <end position="204"/>
    </location>
</feature>
<dbReference type="Proteomes" id="UP000245771">
    <property type="component" value="Unassembled WGS sequence"/>
</dbReference>
<feature type="chain" id="PRO_5016441749" evidence="2">
    <location>
        <begin position="21"/>
        <end position="220"/>
    </location>
</feature>
<evidence type="ECO:0000313" key="3">
    <source>
        <dbReference type="EMBL" id="PWN33553.1"/>
    </source>
</evidence>
<feature type="signal peptide" evidence="2">
    <location>
        <begin position="1"/>
        <end position="20"/>
    </location>
</feature>
<dbReference type="EMBL" id="KZ819604">
    <property type="protein sequence ID" value="PWN33553.1"/>
    <property type="molecule type" value="Genomic_DNA"/>
</dbReference>
<name>A0A316VBE6_9BASI</name>
<dbReference type="InParanoid" id="A0A316VBE6"/>
<gene>
    <name evidence="3" type="ORF">FA14DRAFT_156244</name>
</gene>
<dbReference type="AlphaFoldDB" id="A0A316VBE6"/>
<protein>
    <submittedName>
        <fullName evidence="3">Uncharacterized protein</fullName>
    </submittedName>
</protein>
<evidence type="ECO:0000256" key="1">
    <source>
        <dbReference type="SAM" id="MobiDB-lite"/>
    </source>
</evidence>
<proteinExistence type="predicted"/>
<dbReference type="RefSeq" id="XP_025353855.1">
    <property type="nucleotide sequence ID" value="XM_025497812.1"/>
</dbReference>
<keyword evidence="4" id="KW-1185">Reference proteome</keyword>
<feature type="region of interest" description="Disordered" evidence="1">
    <location>
        <begin position="33"/>
        <end position="71"/>
    </location>
</feature>
<reference evidence="3 4" key="1">
    <citation type="journal article" date="2018" name="Mol. Biol. Evol.">
        <title>Broad Genomic Sampling Reveals a Smut Pathogenic Ancestry of the Fungal Clade Ustilaginomycotina.</title>
        <authorList>
            <person name="Kijpornyongpan T."/>
            <person name="Mondo S.J."/>
            <person name="Barry K."/>
            <person name="Sandor L."/>
            <person name="Lee J."/>
            <person name="Lipzen A."/>
            <person name="Pangilinan J."/>
            <person name="LaButti K."/>
            <person name="Hainaut M."/>
            <person name="Henrissat B."/>
            <person name="Grigoriev I.V."/>
            <person name="Spatafora J.W."/>
            <person name="Aime M.C."/>
        </authorList>
    </citation>
    <scope>NUCLEOTIDE SEQUENCE [LARGE SCALE GENOMIC DNA]</scope>
    <source>
        <strain evidence="3 4">MCA 3882</strain>
    </source>
</reference>
<evidence type="ECO:0000256" key="2">
    <source>
        <dbReference type="SAM" id="SignalP"/>
    </source>
</evidence>
<feature type="region of interest" description="Disordered" evidence="1">
    <location>
        <begin position="98"/>
        <end position="130"/>
    </location>
</feature>
<accession>A0A316VBE6</accession>
<organism evidence="3 4">
    <name type="scientific">Meira miltonrushii</name>
    <dbReference type="NCBI Taxonomy" id="1280837"/>
    <lineage>
        <taxon>Eukaryota</taxon>
        <taxon>Fungi</taxon>
        <taxon>Dikarya</taxon>
        <taxon>Basidiomycota</taxon>
        <taxon>Ustilaginomycotina</taxon>
        <taxon>Exobasidiomycetes</taxon>
        <taxon>Exobasidiales</taxon>
        <taxon>Brachybasidiaceae</taxon>
        <taxon>Meira</taxon>
    </lineage>
</organism>
<evidence type="ECO:0000313" key="4">
    <source>
        <dbReference type="Proteomes" id="UP000245771"/>
    </source>
</evidence>
<feature type="region of interest" description="Disordered" evidence="1">
    <location>
        <begin position="195"/>
        <end position="220"/>
    </location>
</feature>
<dbReference type="GeneID" id="37019593"/>
<sequence length="220" mass="25616">MKGFICFYALILVSLTIVMAGFDGTPSKVPFRWNLNQTPSPEEGSHDLLPSSTQERQEDMSQHPQVHLPVNSNGAVVDCPIHSPTCIHWKTLSDAEKRKSQRQRFEQQFPEKAAEKRAKKRKAYSEMPKDKKERFVQQICEYKKRKLRNATESEKSQIRREKADKARIYERNRRIDPISQLTMTAADLELYRQKRRLSGAKARKEKLDKKMKENPSSGQK</sequence>
<keyword evidence="2" id="KW-0732">Signal</keyword>